<reference evidence="1 2" key="1">
    <citation type="journal article" date="2015" name="BMC Genomics">
        <title>Insights from the genome of Ophiocordyceps polyrhachis-furcata to pathogenicity and host specificity in insect fungi.</title>
        <authorList>
            <person name="Wichadakul D."/>
            <person name="Kobmoo N."/>
            <person name="Ingsriswang S."/>
            <person name="Tangphatsornruang S."/>
            <person name="Chantasingh D."/>
            <person name="Luangsa-ard J.J."/>
            <person name="Eurwilaichitr L."/>
        </authorList>
    </citation>
    <scope>NUCLEOTIDE SEQUENCE [LARGE SCALE GENOMIC DNA]</scope>
    <source>
        <strain evidence="1 2">BCC 54312</strain>
    </source>
</reference>
<protein>
    <submittedName>
        <fullName evidence="1">Uncharacterized protein</fullName>
    </submittedName>
</protein>
<dbReference type="Proteomes" id="UP000253664">
    <property type="component" value="Unassembled WGS sequence"/>
</dbReference>
<dbReference type="EMBL" id="LKCN02000001">
    <property type="protein sequence ID" value="RCI16901.1"/>
    <property type="molecule type" value="Genomic_DNA"/>
</dbReference>
<keyword evidence="2" id="KW-1185">Reference proteome</keyword>
<evidence type="ECO:0000313" key="1">
    <source>
        <dbReference type="EMBL" id="RCI16901.1"/>
    </source>
</evidence>
<sequence>MDHPPQLFARKYHAKARSPFTSSAFKMPRIPEEEPECKFLTQTGNRLEGQIRDVVSSSHTTAVRMVALVAQCYLFIRQVDEVVEKWEPTLEDLEFIQRKLGDLHDQLTDTMWSSKSQAADLSEVERGFSMFCREFRQLSCRLACQGEVELDVGVSLAASRSDAKGDTFPDRPVGTATFLSKGDDMLGWLL</sequence>
<dbReference type="OrthoDB" id="10375318at2759"/>
<organism evidence="1 2">
    <name type="scientific">Ophiocordyceps polyrhachis-furcata BCC 54312</name>
    <dbReference type="NCBI Taxonomy" id="1330021"/>
    <lineage>
        <taxon>Eukaryota</taxon>
        <taxon>Fungi</taxon>
        <taxon>Dikarya</taxon>
        <taxon>Ascomycota</taxon>
        <taxon>Pezizomycotina</taxon>
        <taxon>Sordariomycetes</taxon>
        <taxon>Hypocreomycetidae</taxon>
        <taxon>Hypocreales</taxon>
        <taxon>Ophiocordycipitaceae</taxon>
        <taxon>Ophiocordyceps</taxon>
    </lineage>
</organism>
<dbReference type="AlphaFoldDB" id="A0A367LR64"/>
<name>A0A367LR64_9HYPO</name>
<evidence type="ECO:0000313" key="2">
    <source>
        <dbReference type="Proteomes" id="UP000253664"/>
    </source>
</evidence>
<comment type="caution">
    <text evidence="1">The sequence shown here is derived from an EMBL/GenBank/DDBJ whole genome shotgun (WGS) entry which is preliminary data.</text>
</comment>
<gene>
    <name evidence="1" type="ORF">L249_2726</name>
</gene>
<accession>A0A367LR64</accession>
<proteinExistence type="predicted"/>